<keyword evidence="5" id="KW-1185">Reference proteome</keyword>
<dbReference type="EMBL" id="PGVA01000071">
    <property type="protein sequence ID" value="PLR79830.1"/>
    <property type="molecule type" value="Genomic_DNA"/>
</dbReference>
<gene>
    <name evidence="2" type="ORF">CU635_20825</name>
    <name evidence="3" type="ORF">CVD25_09745</name>
</gene>
<dbReference type="AlphaFoldDB" id="A0A2N5GGK5"/>
<dbReference type="InterPro" id="IPR052906">
    <property type="entry name" value="Type_IV_Methyl-Rstrct_Enzyme"/>
</dbReference>
<reference evidence="3 5" key="2">
    <citation type="submission" date="2017-12" db="EMBL/GenBank/DDBJ databases">
        <title>Comparative Functional Genomics of Dry Heat Resistant strains isolated from the Viking Spacecraft.</title>
        <authorList>
            <person name="Seuylemezian A."/>
            <person name="Cooper K."/>
            <person name="Vaishampayan P."/>
        </authorList>
    </citation>
    <scope>NUCLEOTIDE SEQUENCE [LARGE SCALE GENOMIC DNA]</scope>
    <source>
        <strain evidence="3 5">ATCC 29669</strain>
    </source>
</reference>
<dbReference type="Gene3D" id="3.40.1350.10">
    <property type="match status" value="1"/>
</dbReference>
<accession>A0A2N5GGK5</accession>
<dbReference type="InterPro" id="IPR011335">
    <property type="entry name" value="Restrct_endonuc-II-like"/>
</dbReference>
<evidence type="ECO:0000313" key="4">
    <source>
        <dbReference type="Proteomes" id="UP000234951"/>
    </source>
</evidence>
<dbReference type="EMBL" id="PGVD01000026">
    <property type="protein sequence ID" value="PLR97821.1"/>
    <property type="molecule type" value="Genomic_DNA"/>
</dbReference>
<evidence type="ECO:0000259" key="1">
    <source>
        <dbReference type="Pfam" id="PF04471"/>
    </source>
</evidence>
<proteinExistence type="predicted"/>
<dbReference type="GO" id="GO:0009307">
    <property type="term" value="P:DNA restriction-modification system"/>
    <property type="evidence" value="ECO:0007669"/>
    <property type="project" value="InterPro"/>
</dbReference>
<evidence type="ECO:0000313" key="5">
    <source>
        <dbReference type="Proteomes" id="UP000235114"/>
    </source>
</evidence>
<dbReference type="InterPro" id="IPR011856">
    <property type="entry name" value="tRNA_endonuc-like_dom_sf"/>
</dbReference>
<dbReference type="PANTHER" id="PTHR30015">
    <property type="entry name" value="MRR RESTRICTION SYSTEM PROTEIN"/>
    <property type="match status" value="1"/>
</dbReference>
<comment type="caution">
    <text evidence="2">The sequence shown here is derived from an EMBL/GenBank/DDBJ whole genome shotgun (WGS) entry which is preliminary data.</text>
</comment>
<dbReference type="InterPro" id="IPR007560">
    <property type="entry name" value="Restrct_endonuc_IV_Mrr"/>
</dbReference>
<dbReference type="Pfam" id="PF04471">
    <property type="entry name" value="Mrr_cat"/>
    <property type="match status" value="1"/>
</dbReference>
<dbReference type="RefSeq" id="WP_101579292.1">
    <property type="nucleotide sequence ID" value="NZ_PGVA01000071.1"/>
</dbReference>
<sequence>MKWSGHDFEHFLAPLFETHGFKASVTQGSGDYGADLILKNRRKKYVVQAKCYSSNIGIAAVQQAVGAVNFYNANGAMVVTNRYFTKQAEKLAKANNVKLINRTELSDMICKYHRQRKRQLLEVEN</sequence>
<feature type="domain" description="Restriction endonuclease type IV Mrr" evidence="1">
    <location>
        <begin position="2"/>
        <end position="109"/>
    </location>
</feature>
<organism evidence="2 4">
    <name type="scientific">Bacillus canaveralius</name>
    <dbReference type="NCBI Taxonomy" id="1403243"/>
    <lineage>
        <taxon>Bacteria</taxon>
        <taxon>Bacillati</taxon>
        <taxon>Bacillota</taxon>
        <taxon>Bacilli</taxon>
        <taxon>Bacillales</taxon>
        <taxon>Bacillaceae</taxon>
        <taxon>Bacillus</taxon>
    </lineage>
</organism>
<evidence type="ECO:0000313" key="3">
    <source>
        <dbReference type="EMBL" id="PLR97821.1"/>
    </source>
</evidence>
<keyword evidence="2" id="KW-0378">Hydrolase</keyword>
<dbReference type="PANTHER" id="PTHR30015:SF6">
    <property type="entry name" value="SLL1429 PROTEIN"/>
    <property type="match status" value="1"/>
</dbReference>
<dbReference type="SUPFAM" id="SSF52980">
    <property type="entry name" value="Restriction endonuclease-like"/>
    <property type="match status" value="1"/>
</dbReference>
<protein>
    <submittedName>
        <fullName evidence="2">Restriction endonuclease</fullName>
    </submittedName>
</protein>
<dbReference type="GO" id="GO:0015666">
    <property type="term" value="F:restriction endodeoxyribonuclease activity"/>
    <property type="evidence" value="ECO:0007669"/>
    <property type="project" value="TreeGrafter"/>
</dbReference>
<dbReference type="Proteomes" id="UP000235114">
    <property type="component" value="Unassembled WGS sequence"/>
</dbReference>
<dbReference type="OrthoDB" id="9797274at2"/>
<reference evidence="2 4" key="1">
    <citation type="submission" date="2017-11" db="EMBL/GenBank/DDBJ databases">
        <title>Comparitive Functional Genomics of Dry Heat Resistant strains isolated from the Viking Spacecraft.</title>
        <authorList>
            <person name="Seuylemezian A."/>
            <person name="Cooper K."/>
            <person name="Vaishampayan P."/>
        </authorList>
    </citation>
    <scope>NUCLEOTIDE SEQUENCE [LARGE SCALE GENOMIC DNA]</scope>
    <source>
        <strain evidence="2 4">M4.6</strain>
    </source>
</reference>
<keyword evidence="2" id="KW-0255">Endonuclease</keyword>
<name>A0A2N5GGK5_9BACI</name>
<dbReference type="GO" id="GO:0003677">
    <property type="term" value="F:DNA binding"/>
    <property type="evidence" value="ECO:0007669"/>
    <property type="project" value="InterPro"/>
</dbReference>
<evidence type="ECO:0000313" key="2">
    <source>
        <dbReference type="EMBL" id="PLR79830.1"/>
    </source>
</evidence>
<dbReference type="Proteomes" id="UP000234951">
    <property type="component" value="Unassembled WGS sequence"/>
</dbReference>
<keyword evidence="2" id="KW-0540">Nuclease</keyword>